<dbReference type="PANTHER" id="PTHR45947">
    <property type="entry name" value="SULFOQUINOVOSYL TRANSFERASE SQD2"/>
    <property type="match status" value="1"/>
</dbReference>
<organism evidence="3 4">
    <name type="scientific">Prosthecobacter vanneervenii</name>
    <dbReference type="NCBI Taxonomy" id="48466"/>
    <lineage>
        <taxon>Bacteria</taxon>
        <taxon>Pseudomonadati</taxon>
        <taxon>Verrucomicrobiota</taxon>
        <taxon>Verrucomicrobiia</taxon>
        <taxon>Verrucomicrobiales</taxon>
        <taxon>Verrucomicrobiaceae</taxon>
        <taxon>Prosthecobacter</taxon>
    </lineage>
</organism>
<dbReference type="Gene3D" id="3.40.50.2000">
    <property type="entry name" value="Glycogen Phosphorylase B"/>
    <property type="match status" value="2"/>
</dbReference>
<dbReference type="SUPFAM" id="SSF53756">
    <property type="entry name" value="UDP-Glycosyltransferase/glycogen phosphorylase"/>
    <property type="match status" value="1"/>
</dbReference>
<evidence type="ECO:0000259" key="2">
    <source>
        <dbReference type="Pfam" id="PF13579"/>
    </source>
</evidence>
<dbReference type="InterPro" id="IPR028098">
    <property type="entry name" value="Glyco_trans_4-like_N"/>
</dbReference>
<dbReference type="GO" id="GO:0016758">
    <property type="term" value="F:hexosyltransferase activity"/>
    <property type="evidence" value="ECO:0007669"/>
    <property type="project" value="TreeGrafter"/>
</dbReference>
<dbReference type="EMBL" id="JACHIG010000003">
    <property type="protein sequence ID" value="MBB5032216.1"/>
    <property type="molecule type" value="Genomic_DNA"/>
</dbReference>
<comment type="caution">
    <text evidence="3">The sequence shown here is derived from an EMBL/GenBank/DDBJ whole genome shotgun (WGS) entry which is preliminary data.</text>
</comment>
<dbReference type="Proteomes" id="UP000590740">
    <property type="component" value="Unassembled WGS sequence"/>
</dbReference>
<evidence type="ECO:0000259" key="1">
    <source>
        <dbReference type="Pfam" id="PF00534"/>
    </source>
</evidence>
<dbReference type="CDD" id="cd03801">
    <property type="entry name" value="GT4_PimA-like"/>
    <property type="match status" value="1"/>
</dbReference>
<reference evidence="3 4" key="1">
    <citation type="submission" date="2020-08" db="EMBL/GenBank/DDBJ databases">
        <title>Genomic Encyclopedia of Type Strains, Phase IV (KMG-IV): sequencing the most valuable type-strain genomes for metagenomic binning, comparative biology and taxonomic classification.</title>
        <authorList>
            <person name="Goeker M."/>
        </authorList>
    </citation>
    <scope>NUCLEOTIDE SEQUENCE [LARGE SCALE GENOMIC DNA]</scope>
    <source>
        <strain evidence="3 4">DSM 12252</strain>
    </source>
</reference>
<evidence type="ECO:0000313" key="3">
    <source>
        <dbReference type="EMBL" id="MBB5032216.1"/>
    </source>
</evidence>
<name>A0A7W7Y9Q0_9BACT</name>
<feature type="domain" description="Glycosyl transferase family 1" evidence="1">
    <location>
        <begin position="224"/>
        <end position="377"/>
    </location>
</feature>
<keyword evidence="4" id="KW-1185">Reference proteome</keyword>
<protein>
    <submittedName>
        <fullName evidence="3">Glycosyltransferase involved in cell wall biosynthesis</fullName>
    </submittedName>
</protein>
<accession>A0A7W7Y9Q0</accession>
<dbReference type="InterPro" id="IPR001296">
    <property type="entry name" value="Glyco_trans_1"/>
</dbReference>
<evidence type="ECO:0000313" key="4">
    <source>
        <dbReference type="Proteomes" id="UP000590740"/>
    </source>
</evidence>
<dbReference type="InterPro" id="IPR050194">
    <property type="entry name" value="Glycosyltransferase_grp1"/>
</dbReference>
<dbReference type="RefSeq" id="WP_184339152.1">
    <property type="nucleotide sequence ID" value="NZ_JACHIG010000003.1"/>
</dbReference>
<dbReference type="AlphaFoldDB" id="A0A7W7Y9Q0"/>
<dbReference type="Pfam" id="PF13579">
    <property type="entry name" value="Glyco_trans_4_4"/>
    <property type="match status" value="1"/>
</dbReference>
<sequence length="432" mass="46668">MLASHILRKYDPAHWGGTETAVQRLVQGLQHHGISSMVHAPHCATSSSSDPLSDAGARVQRYKAFVPVAGISAAQREALVSWGGNLFSFELFWQLRSSGADVMHSHALNRIAGISLMAARSRGVPHAITLHGGALDIPEEVNAKLTAPLKGGFEWGKTLGALVRSRHALGKTDAIFTCNPKEAALLQEKYPHQRIIVQPHSVPAAQYAVEHRAAALQAFPQIAGRDLIVKVARLDPAKNLPWLVRQMPAIKRRHPRAMLVLIGAGTTQSVVDELRREISRLGLANDVLLTGGLPSGSPELIGLIQYARLFVLSSTAEPFGIVILEAWAAGTPVLSSRTSGAVSLIEHGRTGLLYDLDHTADFHSGIDTLMMNNEVHLHLCAKALERVRKDFDVTSIAGRVAKVYAELIEAKRMKGSTQSSSSQQPHLAAKLS</sequence>
<gene>
    <name evidence="3" type="ORF">HNQ65_001793</name>
</gene>
<dbReference type="PANTHER" id="PTHR45947:SF3">
    <property type="entry name" value="SULFOQUINOVOSYL TRANSFERASE SQD2"/>
    <property type="match status" value="1"/>
</dbReference>
<dbReference type="Pfam" id="PF00534">
    <property type="entry name" value="Glycos_transf_1"/>
    <property type="match status" value="1"/>
</dbReference>
<proteinExistence type="predicted"/>
<feature type="domain" description="Glycosyltransferase subfamily 4-like N-terminal" evidence="2">
    <location>
        <begin position="16"/>
        <end position="197"/>
    </location>
</feature>
<keyword evidence="3" id="KW-0808">Transferase</keyword>